<proteinExistence type="predicted"/>
<dbReference type="Pfam" id="PF05960">
    <property type="entry name" value="DUF885"/>
    <property type="match status" value="1"/>
</dbReference>
<name>A0A9D6QJL4_UNCEI</name>
<comment type="caution">
    <text evidence="1">The sequence shown here is derived from an EMBL/GenBank/DDBJ whole genome shotgun (WGS) entry which is preliminary data.</text>
</comment>
<dbReference type="PANTHER" id="PTHR33361">
    <property type="entry name" value="GLR0591 PROTEIN"/>
    <property type="match status" value="1"/>
</dbReference>
<dbReference type="AlphaFoldDB" id="A0A9D6QJL4"/>
<dbReference type="EMBL" id="JACQAY010000098">
    <property type="protein sequence ID" value="MBI3539286.1"/>
    <property type="molecule type" value="Genomic_DNA"/>
</dbReference>
<reference evidence="1" key="1">
    <citation type="submission" date="2020-07" db="EMBL/GenBank/DDBJ databases">
        <title>Huge and variable diversity of episymbiotic CPR bacteria and DPANN archaea in groundwater ecosystems.</title>
        <authorList>
            <person name="He C.Y."/>
            <person name="Keren R."/>
            <person name="Whittaker M."/>
            <person name="Farag I.F."/>
            <person name="Doudna J."/>
            <person name="Cate J.H.D."/>
            <person name="Banfield J.F."/>
        </authorList>
    </citation>
    <scope>NUCLEOTIDE SEQUENCE</scope>
    <source>
        <strain evidence="1">NC_groundwater_928_Pr1_S-0.2um_72_17</strain>
    </source>
</reference>
<dbReference type="PANTHER" id="PTHR33361:SF15">
    <property type="entry name" value="DUF885 FAMILY LIPOPROTEIN"/>
    <property type="match status" value="1"/>
</dbReference>
<protein>
    <submittedName>
        <fullName evidence="1">DUF885 domain-containing protein</fullName>
    </submittedName>
</protein>
<evidence type="ECO:0000313" key="2">
    <source>
        <dbReference type="Proteomes" id="UP000807850"/>
    </source>
</evidence>
<accession>A0A9D6QJL4</accession>
<sequence>MIETLRTFNALSEEFVELYFKHDPVAATLAGVHDYDHKLPDHSSEGWLARIAWLRDLDQRLVLGVAWQELPTEQRVEYGALRARIAAMRADCEEIRVQSRNPVLFPQTALDALFLLWTRPALPAQERKEALLDRMIAVPDYLKAARANLKQVPDVYLTVADEVNRSGPGFVDQIARSLYESFPAERERIEHAAGRARIGFAQYQDFLDRELESKVGGTFAIGERWMNYKLEREHLLGMDCAALRALGEEHVAKTREMLEAEAKRIDPAKPWQEQIAAAKQRVPDAQKLKDLYQAETARARRFVEERRLAPIAPGEKLAVIDTPVFERAMIPYAAYLAPGPFDEDQTGHFYVTPIDATRRAEEQRQQLEGHNLAGLALTAVHEAYPGHHLQLCHANRAGSRLRRLGDSTLLAEGWALYCEEMMHEQGFYEDPLTRLYQLKDLLWRACRVVLDVGLHTGATTFMQAVDVLREQALLERVNAIGEVRRYTMTPTQPMSYLVGKLAILAMRDEAKARLGARFDLFRFHETLLGRGTLPTALVAEELTELLT</sequence>
<gene>
    <name evidence="1" type="ORF">HY076_03330</name>
</gene>
<organism evidence="1 2">
    <name type="scientific">Eiseniibacteriota bacterium</name>
    <dbReference type="NCBI Taxonomy" id="2212470"/>
    <lineage>
        <taxon>Bacteria</taxon>
        <taxon>Candidatus Eiseniibacteriota</taxon>
    </lineage>
</organism>
<evidence type="ECO:0000313" key="1">
    <source>
        <dbReference type="EMBL" id="MBI3539286.1"/>
    </source>
</evidence>
<dbReference type="Proteomes" id="UP000807850">
    <property type="component" value="Unassembled WGS sequence"/>
</dbReference>
<dbReference type="InterPro" id="IPR010281">
    <property type="entry name" value="DUF885"/>
</dbReference>